<proteinExistence type="predicted"/>
<dbReference type="AlphaFoldDB" id="W4MHC2"/>
<dbReference type="Gene3D" id="3.30.1540.10">
    <property type="entry name" value="formyl-coa transferase, domain 3"/>
    <property type="match status" value="1"/>
</dbReference>
<gene>
    <name evidence="2" type="ORF">ETSY2_01450</name>
</gene>
<dbReference type="Pfam" id="PF02515">
    <property type="entry name" value="CoA_transf_3"/>
    <property type="match status" value="1"/>
</dbReference>
<name>W4MHC2_9BACT</name>
<dbReference type="PATRIC" id="fig|1429439.4.peg.248"/>
<keyword evidence="1" id="KW-0808">Transferase</keyword>
<evidence type="ECO:0000313" key="3">
    <source>
        <dbReference type="Proteomes" id="UP000019140"/>
    </source>
</evidence>
<dbReference type="InterPro" id="IPR044855">
    <property type="entry name" value="CoA-Trfase_III_dom3_sf"/>
</dbReference>
<dbReference type="InterPro" id="IPR003673">
    <property type="entry name" value="CoA-Trfase_fam_III"/>
</dbReference>
<evidence type="ECO:0008006" key="4">
    <source>
        <dbReference type="Google" id="ProtNLM"/>
    </source>
</evidence>
<dbReference type="PANTHER" id="PTHR48207">
    <property type="entry name" value="SUCCINATE--HYDROXYMETHYLGLUTARATE COA-TRANSFERASE"/>
    <property type="match status" value="1"/>
</dbReference>
<dbReference type="GO" id="GO:0008410">
    <property type="term" value="F:CoA-transferase activity"/>
    <property type="evidence" value="ECO:0007669"/>
    <property type="project" value="TreeGrafter"/>
</dbReference>
<dbReference type="Gene3D" id="3.40.50.10540">
    <property type="entry name" value="Crotonobetainyl-coa:carnitine coa-transferase, domain 1"/>
    <property type="match status" value="1"/>
</dbReference>
<accession>W4MHC2</accession>
<dbReference type="InterPro" id="IPR050483">
    <property type="entry name" value="CoA-transferase_III_domain"/>
</dbReference>
<dbReference type="PANTHER" id="PTHR48207:SF3">
    <property type="entry name" value="SUCCINATE--HYDROXYMETHYLGLUTARATE COA-TRANSFERASE"/>
    <property type="match status" value="1"/>
</dbReference>
<dbReference type="HOGENOM" id="CLU_033975_2_3_7"/>
<reference evidence="2 3" key="1">
    <citation type="journal article" date="2014" name="Nature">
        <title>An environmental bacterial taxon with a large and distinct metabolic repertoire.</title>
        <authorList>
            <person name="Wilson M.C."/>
            <person name="Mori T."/>
            <person name="Ruckert C."/>
            <person name="Uria A.R."/>
            <person name="Helf M.J."/>
            <person name="Takada K."/>
            <person name="Gernert C."/>
            <person name="Steffens U.A."/>
            <person name="Heycke N."/>
            <person name="Schmitt S."/>
            <person name="Rinke C."/>
            <person name="Helfrich E.J."/>
            <person name="Brachmann A.O."/>
            <person name="Gurgui C."/>
            <person name="Wakimoto T."/>
            <person name="Kracht M."/>
            <person name="Crusemann M."/>
            <person name="Hentschel U."/>
            <person name="Abe I."/>
            <person name="Matsunaga S."/>
            <person name="Kalinowski J."/>
            <person name="Takeyama H."/>
            <person name="Piel J."/>
        </authorList>
    </citation>
    <scope>NUCLEOTIDE SEQUENCE [LARGE SCALE GENOMIC DNA]</scope>
    <source>
        <strain evidence="3">TSY2</strain>
    </source>
</reference>
<dbReference type="SUPFAM" id="SSF89796">
    <property type="entry name" value="CoA-transferase family III (CaiB/BaiF)"/>
    <property type="match status" value="1"/>
</dbReference>
<sequence length="413" mass="45850">MLSPYRVLDLTTERGLLCGQILGDLGADVIKIEPPGGSPARHLGPFYGDDPHPDRSLFWWAYNRNKRSMTLDIASEEGRHVLKRLVRSAHFFIESDTPGAMAEYGLDYETLAALNPALVYVSITPFGQSGPKAHDADSDLILMAAGGPLILTGDDDRPPVRVSVPQAYLHASAEAAVAALIAHHERERSGQGQHVDVSAQQAVAQTVFAGLLAAPFNETEYERMSGGAKAGPFRFRLVWPARDGHVAIAYYFGPSVAPFTRRFMEWIYEEGFCDEATRDKDWVRYTMMLFNEEEPIEEYERLKLVVEDFTKTKTKAELLQGALDRGLLIAPVTTVADVANSDQLAARDYWRSLEHQELGQTVRYPGPFIKLSATPIAYRLRPPCVGEHNTAIYCDELGMSPRDLADLQTRGVI</sequence>
<organism evidence="2 3">
    <name type="scientific">Candidatus Entotheonella gemina</name>
    <dbReference type="NCBI Taxonomy" id="1429439"/>
    <lineage>
        <taxon>Bacteria</taxon>
        <taxon>Pseudomonadati</taxon>
        <taxon>Nitrospinota/Tectimicrobiota group</taxon>
        <taxon>Candidatus Tectimicrobiota</taxon>
        <taxon>Candidatus Entotheonellia</taxon>
        <taxon>Candidatus Entotheonellales</taxon>
        <taxon>Candidatus Entotheonellaceae</taxon>
        <taxon>Candidatus Entotheonella</taxon>
    </lineage>
</organism>
<comment type="caution">
    <text evidence="2">The sequence shown here is derived from an EMBL/GenBank/DDBJ whole genome shotgun (WGS) entry which is preliminary data.</text>
</comment>
<dbReference type="InterPro" id="IPR023606">
    <property type="entry name" value="CoA-Trfase_III_dom_1_sf"/>
</dbReference>
<dbReference type="Proteomes" id="UP000019140">
    <property type="component" value="Unassembled WGS sequence"/>
</dbReference>
<evidence type="ECO:0000256" key="1">
    <source>
        <dbReference type="ARBA" id="ARBA00022679"/>
    </source>
</evidence>
<dbReference type="EMBL" id="AZHX01000058">
    <property type="protein sequence ID" value="ETX09107.1"/>
    <property type="molecule type" value="Genomic_DNA"/>
</dbReference>
<protein>
    <recommendedName>
        <fullName evidence="4">CoA transferase</fullName>
    </recommendedName>
</protein>
<keyword evidence="3" id="KW-1185">Reference proteome</keyword>
<evidence type="ECO:0000313" key="2">
    <source>
        <dbReference type="EMBL" id="ETX09107.1"/>
    </source>
</evidence>